<dbReference type="EMBL" id="JAOQJU010000012">
    <property type="protein sequence ID" value="MCU6687043.1"/>
    <property type="molecule type" value="Genomic_DNA"/>
</dbReference>
<dbReference type="InterPro" id="IPR038109">
    <property type="entry name" value="DNA_bind_recomb_sf"/>
</dbReference>
<dbReference type="SMART" id="SM00857">
    <property type="entry name" value="Resolvase"/>
    <property type="match status" value="1"/>
</dbReference>
<dbReference type="PROSITE" id="PS51736">
    <property type="entry name" value="RECOMBINASES_3"/>
    <property type="match status" value="1"/>
</dbReference>
<dbReference type="Pfam" id="PF00239">
    <property type="entry name" value="Resolvase"/>
    <property type="match status" value="1"/>
</dbReference>
<dbReference type="InterPro" id="IPR036162">
    <property type="entry name" value="Resolvase-like_N_sf"/>
</dbReference>
<dbReference type="InterPro" id="IPR011109">
    <property type="entry name" value="DNA_bind_recombinase_dom"/>
</dbReference>
<evidence type="ECO:0000259" key="1">
    <source>
        <dbReference type="PROSITE" id="PS51736"/>
    </source>
</evidence>
<evidence type="ECO:0000259" key="2">
    <source>
        <dbReference type="PROSITE" id="PS51737"/>
    </source>
</evidence>
<dbReference type="PANTHER" id="PTHR30461">
    <property type="entry name" value="DNA-INVERTASE FROM LAMBDOID PROPHAGE"/>
    <property type="match status" value="1"/>
</dbReference>
<evidence type="ECO:0000313" key="3">
    <source>
        <dbReference type="EMBL" id="MCU6687043.1"/>
    </source>
</evidence>
<feature type="domain" description="Resolvase/invertase-type recombinase catalytic" evidence="1">
    <location>
        <begin position="13"/>
        <end position="171"/>
    </location>
</feature>
<dbReference type="RefSeq" id="WP_158370533.1">
    <property type="nucleotide sequence ID" value="NZ_JAOQJU010000012.1"/>
</dbReference>
<dbReference type="SUPFAM" id="SSF53041">
    <property type="entry name" value="Resolvase-like"/>
    <property type="match status" value="1"/>
</dbReference>
<organism evidence="3 4">
    <name type="scientific">Dorea acetigenes</name>
    <dbReference type="NCBI Taxonomy" id="2981787"/>
    <lineage>
        <taxon>Bacteria</taxon>
        <taxon>Bacillati</taxon>
        <taxon>Bacillota</taxon>
        <taxon>Clostridia</taxon>
        <taxon>Lachnospirales</taxon>
        <taxon>Lachnospiraceae</taxon>
        <taxon>Dorea</taxon>
    </lineage>
</organism>
<feature type="domain" description="Recombinase" evidence="2">
    <location>
        <begin position="179"/>
        <end position="323"/>
    </location>
</feature>
<sequence length="558" mass="65457">MKQNQWKESCTYDAALYLRLSRDDEDIDGSAKTESNSISSQRELLRNFVKSQTDIQIFDIYVDDGYSGSNFDRPEFKRMTTDIESGKVNCVIVKDLSRFGREYIEAGRFIQKIYPALNVRFIAVTDHFDSKTADTSEKSLVVPIKNFVNDSYCRDISTKVRSYQQMKRENGEFIGAFAPYGYQKDIQNKNCLVVDEYAANVIRKIYVWKIEGLSLGAIAEKLNTRHILPPKEYKKSLGENYNSGFQSTEFPKWSAVQIKRILTNEVYIGNMVQGKQERISYKVKKRLDKPKNEWVRVENTHPAVIRQSDFDIVQKLLQYDGRASKSLKRANLFSGFLFCGDCKTPMIRRVNQYKGKKKAFYICQTKNKGGNCTRHSILEETLKTIVLKEIQTYSSLFMDYQMIMEEMKEMEIRYDQVIHYDTQISRLQEEYNKCYALRVSLYDDLKAGIINKEEFQEFRDIYGKKCEGLEMMIENQKQMVKQMFEDGVAATIQLEEWKKSLELKELDRMLLALAVDKIYIYENKRIMIVLRYQDMIEKMKVIKNFFEEQQTDKGKEVG</sequence>
<dbReference type="PROSITE" id="PS51737">
    <property type="entry name" value="RECOMBINASE_DNA_BIND"/>
    <property type="match status" value="1"/>
</dbReference>
<name>A0ABT2RNU8_9FIRM</name>
<dbReference type="InterPro" id="IPR050639">
    <property type="entry name" value="SSR_resolvase"/>
</dbReference>
<dbReference type="Pfam" id="PF07508">
    <property type="entry name" value="Recombinase"/>
    <property type="match status" value="1"/>
</dbReference>
<dbReference type="Pfam" id="PF13408">
    <property type="entry name" value="Zn_ribbon_recom"/>
    <property type="match status" value="1"/>
</dbReference>
<dbReference type="InterPro" id="IPR006119">
    <property type="entry name" value="Resolv_N"/>
</dbReference>
<comment type="caution">
    <text evidence="3">The sequence shown here is derived from an EMBL/GenBank/DDBJ whole genome shotgun (WGS) entry which is preliminary data.</text>
</comment>
<gene>
    <name evidence="3" type="ORF">OCV99_10870</name>
</gene>
<proteinExistence type="predicted"/>
<dbReference type="Proteomes" id="UP001652431">
    <property type="component" value="Unassembled WGS sequence"/>
</dbReference>
<dbReference type="Gene3D" id="3.90.1750.20">
    <property type="entry name" value="Putative Large Serine Recombinase, Chain B, Domain 2"/>
    <property type="match status" value="1"/>
</dbReference>
<reference evidence="3 4" key="1">
    <citation type="journal article" date="2021" name="ISME Commun">
        <title>Automated analysis of genomic sequences facilitates high-throughput and comprehensive description of bacteria.</title>
        <authorList>
            <person name="Hitch T.C.A."/>
        </authorList>
    </citation>
    <scope>NUCLEOTIDE SEQUENCE [LARGE SCALE GENOMIC DNA]</scope>
    <source>
        <strain evidence="3 4">Sanger_03</strain>
    </source>
</reference>
<keyword evidence="4" id="KW-1185">Reference proteome</keyword>
<dbReference type="InterPro" id="IPR025827">
    <property type="entry name" value="Zn_ribbon_recom_dom"/>
</dbReference>
<accession>A0ABT2RNU8</accession>
<dbReference type="Gene3D" id="3.40.50.1390">
    <property type="entry name" value="Resolvase, N-terminal catalytic domain"/>
    <property type="match status" value="1"/>
</dbReference>
<evidence type="ECO:0000313" key="4">
    <source>
        <dbReference type="Proteomes" id="UP001652431"/>
    </source>
</evidence>
<protein>
    <submittedName>
        <fullName evidence="3">Recombinase family protein</fullName>
    </submittedName>
</protein>
<dbReference type="PANTHER" id="PTHR30461:SF23">
    <property type="entry name" value="DNA RECOMBINASE-RELATED"/>
    <property type="match status" value="1"/>
</dbReference>